<dbReference type="InterPro" id="IPR007298">
    <property type="entry name" value="Cu-R_lipoprotein_NlpE"/>
</dbReference>
<keyword evidence="3" id="KW-1185">Reference proteome</keyword>
<dbReference type="OrthoDB" id="5348860at2"/>
<evidence type="ECO:0000256" key="1">
    <source>
        <dbReference type="SAM" id="SignalP"/>
    </source>
</evidence>
<feature type="chain" id="PRO_5021907315" evidence="1">
    <location>
        <begin position="19"/>
        <end position="163"/>
    </location>
</feature>
<dbReference type="AlphaFoldDB" id="A0A553JSL4"/>
<protein>
    <submittedName>
        <fullName evidence="2">Copper resistance protein NlpE</fullName>
    </submittedName>
</protein>
<accession>A0A553JSL4</accession>
<comment type="caution">
    <text evidence="2">The sequence shown here is derived from an EMBL/GenBank/DDBJ whole genome shotgun (WGS) entry which is preliminary data.</text>
</comment>
<dbReference type="Pfam" id="PF04170">
    <property type="entry name" value="NlpE"/>
    <property type="match status" value="1"/>
</dbReference>
<dbReference type="Gene3D" id="2.40.128.640">
    <property type="match status" value="1"/>
</dbReference>
<dbReference type="PROSITE" id="PS51257">
    <property type="entry name" value="PROKAR_LIPOPROTEIN"/>
    <property type="match status" value="1"/>
</dbReference>
<name>A0A553JSL4_SHEHA</name>
<proteinExistence type="predicted"/>
<keyword evidence="1" id="KW-0732">Signal</keyword>
<organism evidence="2 3">
    <name type="scientific">Shewanella hanedai</name>
    <name type="common">Alteromonas hanedai</name>
    <dbReference type="NCBI Taxonomy" id="25"/>
    <lineage>
        <taxon>Bacteria</taxon>
        <taxon>Pseudomonadati</taxon>
        <taxon>Pseudomonadota</taxon>
        <taxon>Gammaproteobacteria</taxon>
        <taxon>Alteromonadales</taxon>
        <taxon>Shewanellaceae</taxon>
        <taxon>Shewanella</taxon>
    </lineage>
</organism>
<reference evidence="3" key="1">
    <citation type="submission" date="2019-07" db="EMBL/GenBank/DDBJ databases">
        <title>Shewanella sp. YLB-08 draft genomic sequence.</title>
        <authorList>
            <person name="Yu L."/>
        </authorList>
    </citation>
    <scope>NUCLEOTIDE SEQUENCE [LARGE SCALE GENOMIC DNA]</scope>
    <source>
        <strain evidence="3">JCM 20706</strain>
    </source>
</reference>
<feature type="signal peptide" evidence="1">
    <location>
        <begin position="1"/>
        <end position="18"/>
    </location>
</feature>
<evidence type="ECO:0000313" key="3">
    <source>
        <dbReference type="Proteomes" id="UP000318126"/>
    </source>
</evidence>
<dbReference type="EMBL" id="VKGK01000004">
    <property type="protein sequence ID" value="TRY15456.1"/>
    <property type="molecule type" value="Genomic_DNA"/>
</dbReference>
<evidence type="ECO:0000313" key="2">
    <source>
        <dbReference type="EMBL" id="TRY15456.1"/>
    </source>
</evidence>
<sequence>MMKLQLIALPLLAIGLLACSEQKPNSTENKPVSEVIQSDVKNEVPAAEHAIGDNSQNSLDWNGTYSGITPCASCEGIKTTLFLYSDNTYKLNTEYLGEEDNLFTETGKLKWNKSGGKITLIAPNQKGPDMQFLVGENQLFMLGSQGQRITGALADNYRLTKEK</sequence>
<dbReference type="Proteomes" id="UP000318126">
    <property type="component" value="Unassembled WGS sequence"/>
</dbReference>
<gene>
    <name evidence="2" type="ORF">FN961_05190</name>
</gene>